<organism evidence="1">
    <name type="scientific">uncultured Caudovirales phage</name>
    <dbReference type="NCBI Taxonomy" id="2100421"/>
    <lineage>
        <taxon>Viruses</taxon>
        <taxon>Duplodnaviria</taxon>
        <taxon>Heunggongvirae</taxon>
        <taxon>Uroviricota</taxon>
        <taxon>Caudoviricetes</taxon>
        <taxon>Peduoviridae</taxon>
        <taxon>Maltschvirus</taxon>
        <taxon>Maltschvirus maltsch</taxon>
    </lineage>
</organism>
<evidence type="ECO:0000313" key="2">
    <source>
        <dbReference type="EMBL" id="CAB4186275.1"/>
    </source>
</evidence>
<evidence type="ECO:0000313" key="3">
    <source>
        <dbReference type="EMBL" id="CAB4204430.1"/>
    </source>
</evidence>
<dbReference type="EMBL" id="LR797086">
    <property type="protein sequence ID" value="CAB4186275.1"/>
    <property type="molecule type" value="Genomic_DNA"/>
</dbReference>
<dbReference type="EMBL" id="LR797345">
    <property type="protein sequence ID" value="CAB4204430.1"/>
    <property type="molecule type" value="Genomic_DNA"/>
</dbReference>
<gene>
    <name evidence="2" type="ORF">UFOVP1138_53</name>
    <name evidence="3" type="ORF">UFOVP1394_50</name>
    <name evidence="1" type="ORF">UFOVP975_67</name>
</gene>
<proteinExistence type="predicted"/>
<sequence>MNDGRECDDCTHDCNPIYCELICEGLEGVDLHRFANIDYCWSMAYCFDLIFNEEEKDR</sequence>
<dbReference type="EMBL" id="LR796921">
    <property type="protein sequence ID" value="CAB4174591.1"/>
    <property type="molecule type" value="Genomic_DNA"/>
</dbReference>
<accession>A0A6J5PYS6</accession>
<evidence type="ECO:0000313" key="1">
    <source>
        <dbReference type="EMBL" id="CAB4174591.1"/>
    </source>
</evidence>
<name>A0A6J5PYS6_9CAUD</name>
<protein>
    <submittedName>
        <fullName evidence="1">Uncharacterized protein</fullName>
    </submittedName>
</protein>
<reference evidence="1" key="1">
    <citation type="submission" date="2020-05" db="EMBL/GenBank/DDBJ databases">
        <authorList>
            <person name="Chiriac C."/>
            <person name="Salcher M."/>
            <person name="Ghai R."/>
            <person name="Kavagutti S V."/>
        </authorList>
    </citation>
    <scope>NUCLEOTIDE SEQUENCE</scope>
</reference>